<keyword evidence="3" id="KW-1185">Reference proteome</keyword>
<reference evidence="3" key="1">
    <citation type="journal article" date="2019" name="Int. J. Syst. Evol. Microbiol.">
        <title>The Global Catalogue of Microorganisms (GCM) 10K type strain sequencing project: providing services to taxonomists for standard genome sequencing and annotation.</title>
        <authorList>
            <consortium name="The Broad Institute Genomics Platform"/>
            <consortium name="The Broad Institute Genome Sequencing Center for Infectious Disease"/>
            <person name="Wu L."/>
            <person name="Ma J."/>
        </authorList>
    </citation>
    <scope>NUCLEOTIDE SEQUENCE [LARGE SCALE GENOMIC DNA]</scope>
    <source>
        <strain evidence="3">JCM 12928</strain>
    </source>
</reference>
<dbReference type="InterPro" id="IPR008947">
    <property type="entry name" value="PLipase_C/P1_nuclease_dom_sf"/>
</dbReference>
<protein>
    <recommendedName>
        <fullName evidence="4">S1/P1 Nuclease</fullName>
    </recommendedName>
</protein>
<proteinExistence type="predicted"/>
<name>A0ABP3RLU6_9CAUL</name>
<accession>A0ABP3RLU6</accession>
<keyword evidence="1" id="KW-0732">Signal</keyword>
<feature type="signal peptide" evidence="1">
    <location>
        <begin position="1"/>
        <end position="21"/>
    </location>
</feature>
<dbReference type="Proteomes" id="UP001501352">
    <property type="component" value="Unassembled WGS sequence"/>
</dbReference>
<dbReference type="EMBL" id="BAAAGA010000001">
    <property type="protein sequence ID" value="GAA0610174.1"/>
    <property type="molecule type" value="Genomic_DNA"/>
</dbReference>
<organism evidence="2 3">
    <name type="scientific">Brevundimonas kwangchunensis</name>
    <dbReference type="NCBI Taxonomy" id="322163"/>
    <lineage>
        <taxon>Bacteria</taxon>
        <taxon>Pseudomonadati</taxon>
        <taxon>Pseudomonadota</taxon>
        <taxon>Alphaproteobacteria</taxon>
        <taxon>Caulobacterales</taxon>
        <taxon>Caulobacteraceae</taxon>
        <taxon>Brevundimonas</taxon>
    </lineage>
</organism>
<dbReference type="Gene3D" id="1.10.575.10">
    <property type="entry name" value="P1 Nuclease"/>
    <property type="match status" value="1"/>
</dbReference>
<feature type="chain" id="PRO_5046335455" description="S1/P1 Nuclease" evidence="1">
    <location>
        <begin position="22"/>
        <end position="342"/>
    </location>
</feature>
<evidence type="ECO:0000313" key="3">
    <source>
        <dbReference type="Proteomes" id="UP001501352"/>
    </source>
</evidence>
<dbReference type="RefSeq" id="WP_343788781.1">
    <property type="nucleotide sequence ID" value="NZ_BAAAGA010000001.1"/>
</dbReference>
<evidence type="ECO:0000256" key="1">
    <source>
        <dbReference type="SAM" id="SignalP"/>
    </source>
</evidence>
<sequence>MKRIALAAAAVCALAAVAVPAAVSAWGNTGHRLIGIAAMRALPEEMPAFLRTPGAAADVGELSREPDRWKGAGQPHDRERDTAHFVDLDDNGFVFNPQGPSIDNLPRLKSEYDAALIAAGLDVDDAGYLPYAIWDSYQNLVRDFAYWRVLNAQEARETDATKRAWYRVDRERREALILRDMGVLGHYIGDGSQPHHTTIHYNGWDRNTPNPEGFTTARSTHSAFEGAFTARVARLDAVEAAMAAPQLEGFDMRPRTAAYLRATLSQVTPFYRLEKAGAFRDNRDDAAAFTIARLGAGAAELRDMFILAWRDSADDSIGWPAVKVAEVEAGTADPWIAMVGED</sequence>
<comment type="caution">
    <text evidence="2">The sequence shown here is derived from an EMBL/GenBank/DDBJ whole genome shotgun (WGS) entry which is preliminary data.</text>
</comment>
<gene>
    <name evidence="2" type="ORF">GCM10009422_01230</name>
</gene>
<evidence type="ECO:0000313" key="2">
    <source>
        <dbReference type="EMBL" id="GAA0610174.1"/>
    </source>
</evidence>
<evidence type="ECO:0008006" key="4">
    <source>
        <dbReference type="Google" id="ProtNLM"/>
    </source>
</evidence>
<dbReference type="SUPFAM" id="SSF48537">
    <property type="entry name" value="Phospholipase C/P1 nuclease"/>
    <property type="match status" value="1"/>
</dbReference>